<keyword evidence="6" id="KW-1185">Reference proteome</keyword>
<sequence length="254" mass="26362">MNETSFGRLRRKVAVVTGGTAGIGLAAAKRFAAEGATVYVTGRRPAELEAAVGEIGPRATGVSGDVAELDDLDRLYATVEERGDRIDVLFANAGGGEFLPLAHVTPEHVDRIFGANVRGLIFTVQKALPLLADGASIIVNGSTAAVSGTPRLGVYGASKAAAHLLSRTWANELSPRGIRVNVLAPGYIDTPGITAAANSDDERDVLRKELARGIPLGRLGHVDETAAAVLYLASDESTFVTGAQLVIDGGQLHS</sequence>
<reference evidence="5" key="1">
    <citation type="submission" date="2022-10" db="EMBL/GenBank/DDBJ databases">
        <title>The WGS of Solirubrobacter sp. CPCC 204708.</title>
        <authorList>
            <person name="Jiang Z."/>
        </authorList>
    </citation>
    <scope>NUCLEOTIDE SEQUENCE</scope>
    <source>
        <strain evidence="5">CPCC 204708</strain>
    </source>
</reference>
<dbReference type="SUPFAM" id="SSF51735">
    <property type="entry name" value="NAD(P)-binding Rossmann-fold domains"/>
    <property type="match status" value="1"/>
</dbReference>
<name>A0ABT4RJ16_9ACTN</name>
<dbReference type="InterPro" id="IPR020904">
    <property type="entry name" value="Sc_DH/Rdtase_CS"/>
</dbReference>
<organism evidence="5 6">
    <name type="scientific">Solirubrobacter deserti</name>
    <dbReference type="NCBI Taxonomy" id="2282478"/>
    <lineage>
        <taxon>Bacteria</taxon>
        <taxon>Bacillati</taxon>
        <taxon>Actinomycetota</taxon>
        <taxon>Thermoleophilia</taxon>
        <taxon>Solirubrobacterales</taxon>
        <taxon>Solirubrobacteraceae</taxon>
        <taxon>Solirubrobacter</taxon>
    </lineage>
</organism>
<evidence type="ECO:0000256" key="3">
    <source>
        <dbReference type="ARBA" id="ARBA00023002"/>
    </source>
</evidence>
<dbReference type="InterPro" id="IPR052178">
    <property type="entry name" value="Sec_Metab_Biosynth_SDR"/>
</dbReference>
<dbReference type="Gene3D" id="3.40.50.720">
    <property type="entry name" value="NAD(P)-binding Rossmann-like Domain"/>
    <property type="match status" value="1"/>
</dbReference>
<dbReference type="PANTHER" id="PTHR43618:SF8">
    <property type="entry name" value="7ALPHA-HYDROXYSTEROID DEHYDROGENASE"/>
    <property type="match status" value="1"/>
</dbReference>
<dbReference type="PRINTS" id="PR00081">
    <property type="entry name" value="GDHRDH"/>
</dbReference>
<proteinExistence type="inferred from homology"/>
<comment type="caution">
    <text evidence="5">The sequence shown here is derived from an EMBL/GenBank/DDBJ whole genome shotgun (WGS) entry which is preliminary data.</text>
</comment>
<evidence type="ECO:0000256" key="2">
    <source>
        <dbReference type="ARBA" id="ARBA00022857"/>
    </source>
</evidence>
<dbReference type="CDD" id="cd05233">
    <property type="entry name" value="SDR_c"/>
    <property type="match status" value="1"/>
</dbReference>
<keyword evidence="3" id="KW-0560">Oxidoreductase</keyword>
<dbReference type="Proteomes" id="UP001147700">
    <property type="component" value="Unassembled WGS sequence"/>
</dbReference>
<feature type="domain" description="Ketoreductase" evidence="4">
    <location>
        <begin position="12"/>
        <end position="191"/>
    </location>
</feature>
<dbReference type="SMART" id="SM00822">
    <property type="entry name" value="PKS_KR"/>
    <property type="match status" value="1"/>
</dbReference>
<dbReference type="InterPro" id="IPR002347">
    <property type="entry name" value="SDR_fam"/>
</dbReference>
<dbReference type="RefSeq" id="WP_202958556.1">
    <property type="nucleotide sequence ID" value="NZ_JAPCID010000016.1"/>
</dbReference>
<gene>
    <name evidence="5" type="ORF">OJ962_13680</name>
</gene>
<dbReference type="EMBL" id="JAPCID010000016">
    <property type="protein sequence ID" value="MDA0138548.1"/>
    <property type="molecule type" value="Genomic_DNA"/>
</dbReference>
<protein>
    <submittedName>
        <fullName evidence="5">SDR family oxidoreductase</fullName>
    </submittedName>
</protein>
<accession>A0ABT4RJ16</accession>
<dbReference type="InterPro" id="IPR057326">
    <property type="entry name" value="KR_dom"/>
</dbReference>
<evidence type="ECO:0000259" key="4">
    <source>
        <dbReference type="SMART" id="SM00822"/>
    </source>
</evidence>
<dbReference type="PANTHER" id="PTHR43618">
    <property type="entry name" value="7-ALPHA-HYDROXYSTEROID DEHYDROGENASE"/>
    <property type="match status" value="1"/>
</dbReference>
<dbReference type="InterPro" id="IPR036291">
    <property type="entry name" value="NAD(P)-bd_dom_sf"/>
</dbReference>
<dbReference type="Pfam" id="PF13561">
    <property type="entry name" value="adh_short_C2"/>
    <property type="match status" value="1"/>
</dbReference>
<dbReference type="PROSITE" id="PS00061">
    <property type="entry name" value="ADH_SHORT"/>
    <property type="match status" value="1"/>
</dbReference>
<keyword evidence="2" id="KW-0521">NADP</keyword>
<evidence type="ECO:0000313" key="6">
    <source>
        <dbReference type="Proteomes" id="UP001147700"/>
    </source>
</evidence>
<evidence type="ECO:0000256" key="1">
    <source>
        <dbReference type="ARBA" id="ARBA00006484"/>
    </source>
</evidence>
<comment type="similarity">
    <text evidence="1">Belongs to the short-chain dehydrogenases/reductases (SDR) family.</text>
</comment>
<evidence type="ECO:0000313" key="5">
    <source>
        <dbReference type="EMBL" id="MDA0138548.1"/>
    </source>
</evidence>